<gene>
    <name evidence="5" type="ORF">D8674_012788</name>
</gene>
<dbReference type="Proteomes" id="UP000327157">
    <property type="component" value="Chromosome 15"/>
</dbReference>
<dbReference type="Gene3D" id="3.90.180.10">
    <property type="entry name" value="Medium-chain alcohol dehydrogenases, catalytic domain"/>
    <property type="match status" value="1"/>
</dbReference>
<dbReference type="AlphaFoldDB" id="A0A5N5GMZ7"/>
<evidence type="ECO:0000256" key="1">
    <source>
        <dbReference type="ARBA" id="ARBA00011738"/>
    </source>
</evidence>
<dbReference type="GO" id="GO:0046294">
    <property type="term" value="P:formaldehyde catabolic process"/>
    <property type="evidence" value="ECO:0007669"/>
    <property type="project" value="TreeGrafter"/>
</dbReference>
<keyword evidence="4" id="KW-0812">Transmembrane</keyword>
<comment type="caution">
    <text evidence="5">The sequence shown here is derived from an EMBL/GenBank/DDBJ whole genome shotgun (WGS) entry which is preliminary data.</text>
</comment>
<dbReference type="GO" id="GO:0051903">
    <property type="term" value="F:S-(hydroxymethyl)glutathione dehydrogenase [NAD(P)+] activity"/>
    <property type="evidence" value="ECO:0007669"/>
    <property type="project" value="TreeGrafter"/>
</dbReference>
<evidence type="ECO:0000313" key="5">
    <source>
        <dbReference type="EMBL" id="KAB2616919.1"/>
    </source>
</evidence>
<reference evidence="5 6" key="3">
    <citation type="submission" date="2019-11" db="EMBL/GenBank/DDBJ databases">
        <title>A de novo genome assembly of a pear dwarfing rootstock.</title>
        <authorList>
            <person name="Wang F."/>
            <person name="Wang J."/>
            <person name="Li S."/>
            <person name="Zhang Y."/>
            <person name="Fang M."/>
            <person name="Ma L."/>
            <person name="Zhao Y."/>
            <person name="Jiang S."/>
        </authorList>
    </citation>
    <scope>NUCLEOTIDE SEQUENCE [LARGE SCALE GENOMIC DNA]</scope>
    <source>
        <strain evidence="5">S2</strain>
        <tissue evidence="5">Leaf</tissue>
    </source>
</reference>
<feature type="transmembrane region" description="Helical" evidence="4">
    <location>
        <begin position="6"/>
        <end position="29"/>
    </location>
</feature>
<keyword evidence="3" id="KW-0862">Zinc</keyword>
<keyword evidence="4" id="KW-1133">Transmembrane helix</keyword>
<dbReference type="PANTHER" id="PTHR43880:SF35">
    <property type="entry name" value="ALCOHOL DEHYDROGENASE 1-LIKE"/>
    <property type="match status" value="1"/>
</dbReference>
<dbReference type="InterPro" id="IPR011032">
    <property type="entry name" value="GroES-like_sf"/>
</dbReference>
<dbReference type="OrthoDB" id="417550at2759"/>
<dbReference type="EMBL" id="SMOL01000401">
    <property type="protein sequence ID" value="KAB2616919.1"/>
    <property type="molecule type" value="Genomic_DNA"/>
</dbReference>
<keyword evidence="4" id="KW-0472">Membrane</keyword>
<evidence type="ECO:0000256" key="2">
    <source>
        <dbReference type="ARBA" id="ARBA00022723"/>
    </source>
</evidence>
<reference evidence="5 6" key="1">
    <citation type="submission" date="2019-09" db="EMBL/GenBank/DDBJ databases">
        <authorList>
            <person name="Ou C."/>
        </authorList>
    </citation>
    <scope>NUCLEOTIDE SEQUENCE [LARGE SCALE GENOMIC DNA]</scope>
    <source>
        <strain evidence="5">S2</strain>
        <tissue evidence="5">Leaf</tissue>
    </source>
</reference>
<dbReference type="GO" id="GO:0008270">
    <property type="term" value="F:zinc ion binding"/>
    <property type="evidence" value="ECO:0007669"/>
    <property type="project" value="TreeGrafter"/>
</dbReference>
<comment type="subunit">
    <text evidence="1">Homodimer.</text>
</comment>
<name>A0A5N5GMZ7_9ROSA</name>
<dbReference type="SUPFAM" id="SSF50129">
    <property type="entry name" value="GroES-like"/>
    <property type="match status" value="1"/>
</dbReference>
<sequence length="86" mass="9922">MQILETILTINLTLLNLGFLCVFAPVVAWEAGKPLVMERVEVAPPQAMEMNVKVKYTSLCHIDLYFWEDKVSSNTYYIHTLKFVEL</sequence>
<organism evidence="5 6">
    <name type="scientific">Pyrus ussuriensis x Pyrus communis</name>
    <dbReference type="NCBI Taxonomy" id="2448454"/>
    <lineage>
        <taxon>Eukaryota</taxon>
        <taxon>Viridiplantae</taxon>
        <taxon>Streptophyta</taxon>
        <taxon>Embryophyta</taxon>
        <taxon>Tracheophyta</taxon>
        <taxon>Spermatophyta</taxon>
        <taxon>Magnoliopsida</taxon>
        <taxon>eudicotyledons</taxon>
        <taxon>Gunneridae</taxon>
        <taxon>Pentapetalae</taxon>
        <taxon>rosids</taxon>
        <taxon>fabids</taxon>
        <taxon>Rosales</taxon>
        <taxon>Rosaceae</taxon>
        <taxon>Amygdaloideae</taxon>
        <taxon>Maleae</taxon>
        <taxon>Pyrus</taxon>
    </lineage>
</organism>
<evidence type="ECO:0000256" key="4">
    <source>
        <dbReference type="SAM" id="Phobius"/>
    </source>
</evidence>
<reference evidence="6" key="2">
    <citation type="submission" date="2019-10" db="EMBL/GenBank/DDBJ databases">
        <title>A de novo genome assembly of a pear dwarfing rootstock.</title>
        <authorList>
            <person name="Wang F."/>
            <person name="Wang J."/>
            <person name="Li S."/>
            <person name="Zhang Y."/>
            <person name="Fang M."/>
            <person name="Ma L."/>
            <person name="Zhao Y."/>
            <person name="Jiang S."/>
        </authorList>
    </citation>
    <scope>NUCLEOTIDE SEQUENCE [LARGE SCALE GENOMIC DNA]</scope>
</reference>
<keyword evidence="6" id="KW-1185">Reference proteome</keyword>
<evidence type="ECO:0000256" key="3">
    <source>
        <dbReference type="ARBA" id="ARBA00022833"/>
    </source>
</evidence>
<evidence type="ECO:0000313" key="6">
    <source>
        <dbReference type="Proteomes" id="UP000327157"/>
    </source>
</evidence>
<dbReference type="GO" id="GO:0005829">
    <property type="term" value="C:cytosol"/>
    <property type="evidence" value="ECO:0007669"/>
    <property type="project" value="TreeGrafter"/>
</dbReference>
<dbReference type="PANTHER" id="PTHR43880">
    <property type="entry name" value="ALCOHOL DEHYDROGENASE"/>
    <property type="match status" value="1"/>
</dbReference>
<protein>
    <submittedName>
        <fullName evidence="5">Alcohol dehydrogenase-like</fullName>
    </submittedName>
</protein>
<accession>A0A5N5GMZ7</accession>
<proteinExistence type="predicted"/>
<keyword evidence="2" id="KW-0479">Metal-binding</keyword>